<dbReference type="GO" id="GO:0016757">
    <property type="term" value="F:glycosyltransferase activity"/>
    <property type="evidence" value="ECO:0007669"/>
    <property type="project" value="InterPro"/>
</dbReference>
<gene>
    <name evidence="3" type="ORF">M408DRAFT_21397</name>
</gene>
<evidence type="ECO:0000313" key="4">
    <source>
        <dbReference type="Proteomes" id="UP000054097"/>
    </source>
</evidence>
<reference evidence="4" key="2">
    <citation type="submission" date="2015-01" db="EMBL/GenBank/DDBJ databases">
        <title>Evolutionary Origins and Diversification of the Mycorrhizal Mutualists.</title>
        <authorList>
            <consortium name="DOE Joint Genome Institute"/>
            <consortium name="Mycorrhizal Genomics Consortium"/>
            <person name="Kohler A."/>
            <person name="Kuo A."/>
            <person name="Nagy L.G."/>
            <person name="Floudas D."/>
            <person name="Copeland A."/>
            <person name="Barry K.W."/>
            <person name="Cichocki N."/>
            <person name="Veneault-Fourrey C."/>
            <person name="LaButti K."/>
            <person name="Lindquist E.A."/>
            <person name="Lipzen A."/>
            <person name="Lundell T."/>
            <person name="Morin E."/>
            <person name="Murat C."/>
            <person name="Riley R."/>
            <person name="Ohm R."/>
            <person name="Sun H."/>
            <person name="Tunlid A."/>
            <person name="Henrissat B."/>
            <person name="Grigoriev I.V."/>
            <person name="Hibbett D.S."/>
            <person name="Martin F."/>
        </authorList>
    </citation>
    <scope>NUCLEOTIDE SEQUENCE [LARGE SCALE GENOMIC DNA]</scope>
    <source>
        <strain evidence="4">MAFF 305830</strain>
    </source>
</reference>
<evidence type="ECO:0000256" key="1">
    <source>
        <dbReference type="SAM" id="Phobius"/>
    </source>
</evidence>
<evidence type="ECO:0000259" key="2">
    <source>
        <dbReference type="Pfam" id="PF04577"/>
    </source>
</evidence>
<evidence type="ECO:0000313" key="3">
    <source>
        <dbReference type="EMBL" id="KIM31344.1"/>
    </source>
</evidence>
<keyword evidence="4" id="KW-1185">Reference proteome</keyword>
<name>A0A0C3BGQ1_SERVB</name>
<dbReference type="HOGENOM" id="CLU_033167_0_0_1"/>
<dbReference type="InterPro" id="IPR049625">
    <property type="entry name" value="Glyco_transf_61_cat"/>
</dbReference>
<keyword evidence="1" id="KW-0812">Transmembrane</keyword>
<feature type="domain" description="Glycosyltransferase 61 catalytic" evidence="2">
    <location>
        <begin position="296"/>
        <end position="408"/>
    </location>
</feature>
<reference evidence="3 4" key="1">
    <citation type="submission" date="2014-04" db="EMBL/GenBank/DDBJ databases">
        <authorList>
            <consortium name="DOE Joint Genome Institute"/>
            <person name="Kuo A."/>
            <person name="Zuccaro A."/>
            <person name="Kohler A."/>
            <person name="Nagy L.G."/>
            <person name="Floudas D."/>
            <person name="Copeland A."/>
            <person name="Barry K.W."/>
            <person name="Cichocki N."/>
            <person name="Veneault-Fourrey C."/>
            <person name="LaButti K."/>
            <person name="Lindquist E.A."/>
            <person name="Lipzen A."/>
            <person name="Lundell T."/>
            <person name="Morin E."/>
            <person name="Murat C."/>
            <person name="Sun H."/>
            <person name="Tunlid A."/>
            <person name="Henrissat B."/>
            <person name="Grigoriev I.V."/>
            <person name="Hibbett D.S."/>
            <person name="Martin F."/>
            <person name="Nordberg H.P."/>
            <person name="Cantor M.N."/>
            <person name="Hua S.X."/>
        </authorList>
    </citation>
    <scope>NUCLEOTIDE SEQUENCE [LARGE SCALE GENOMIC DNA]</scope>
    <source>
        <strain evidence="3 4">MAFF 305830</strain>
    </source>
</reference>
<sequence>MPNITRHRNPWVVVGVCSTLVLLFWGSSIRTWVSGSRNDLENIVLEDPSLDALFRSTDELNQLYVDEPRAHEHSIKWSDADGIPETRVFAHFPGFTVLQNVYTLNGTLFLVTEHRKRLPSLKYMLSAYADVQGGQTLVDLPTHGHIRAIDHQTARQLFGLSARELRGSTWLSNDPLAYTDESFVLEFLRTHYMQEHRAHFNTSILPPTRILFPRISNTVQHTIPGLSSIPRLLFPSSGVGFKEDWEDYVSAHRPFVLETVVLIDRSAAARNPKLTSNPDQARAYFEIGSPMALFRLVNDGWWTFWRKRMADMVGIETTSWHGETTTSVRPVITYISRQERTTSRLDAEDHQQLVDQLKKLRTSHGYEVNIADPTNISFLERVRLALRTTVMVGPTGSDLVDAMWMNPTSLSLLLEFFPDNYISSKRIYVAKTVGVPYLAWRGDRVWGPKNR</sequence>
<accession>A0A0C3BGQ1</accession>
<protein>
    <recommendedName>
        <fullName evidence="2">Glycosyltransferase 61 catalytic domain-containing protein</fullName>
    </recommendedName>
</protein>
<dbReference type="Pfam" id="PF04577">
    <property type="entry name" value="Glyco_transf_61"/>
    <property type="match status" value="1"/>
</dbReference>
<dbReference type="EMBL" id="KN824282">
    <property type="protein sequence ID" value="KIM31344.1"/>
    <property type="molecule type" value="Genomic_DNA"/>
</dbReference>
<dbReference type="OrthoDB" id="529273at2759"/>
<dbReference type="AlphaFoldDB" id="A0A0C3BGQ1"/>
<keyword evidence="1" id="KW-1133">Transmembrane helix</keyword>
<organism evidence="3 4">
    <name type="scientific">Serendipita vermifera MAFF 305830</name>
    <dbReference type="NCBI Taxonomy" id="933852"/>
    <lineage>
        <taxon>Eukaryota</taxon>
        <taxon>Fungi</taxon>
        <taxon>Dikarya</taxon>
        <taxon>Basidiomycota</taxon>
        <taxon>Agaricomycotina</taxon>
        <taxon>Agaricomycetes</taxon>
        <taxon>Sebacinales</taxon>
        <taxon>Serendipitaceae</taxon>
        <taxon>Serendipita</taxon>
    </lineage>
</organism>
<feature type="transmembrane region" description="Helical" evidence="1">
    <location>
        <begin position="12"/>
        <end position="33"/>
    </location>
</feature>
<proteinExistence type="predicted"/>
<dbReference type="STRING" id="933852.A0A0C3BGQ1"/>
<keyword evidence="1" id="KW-0472">Membrane</keyword>
<dbReference type="Proteomes" id="UP000054097">
    <property type="component" value="Unassembled WGS sequence"/>
</dbReference>